<evidence type="ECO:0000256" key="7">
    <source>
        <dbReference type="SAM" id="Phobius"/>
    </source>
</evidence>
<evidence type="ECO:0000256" key="3">
    <source>
        <dbReference type="ARBA" id="ARBA00022692"/>
    </source>
</evidence>
<keyword evidence="4 7" id="KW-1133">Transmembrane helix</keyword>
<evidence type="ECO:0000256" key="6">
    <source>
        <dbReference type="ARBA" id="ARBA00038076"/>
    </source>
</evidence>
<dbReference type="PANTHER" id="PTHR30572">
    <property type="entry name" value="MEMBRANE COMPONENT OF TRANSPORTER-RELATED"/>
    <property type="match status" value="1"/>
</dbReference>
<feature type="domain" description="ABC3 transporter permease C-terminal" evidence="8">
    <location>
        <begin position="299"/>
        <end position="420"/>
    </location>
</feature>
<evidence type="ECO:0000256" key="1">
    <source>
        <dbReference type="ARBA" id="ARBA00004651"/>
    </source>
</evidence>
<organism evidence="9">
    <name type="scientific">uncultured marine group II/III euryarchaeote KM3_151_F02</name>
    <dbReference type="NCBI Taxonomy" id="1457893"/>
    <lineage>
        <taxon>Archaea</taxon>
        <taxon>Methanobacteriati</taxon>
        <taxon>Methanobacteriota</taxon>
        <taxon>environmental samples</taxon>
    </lineage>
</organism>
<accession>A0A075GK30</accession>
<dbReference type="GO" id="GO:0022857">
    <property type="term" value="F:transmembrane transporter activity"/>
    <property type="evidence" value="ECO:0007669"/>
    <property type="project" value="TreeGrafter"/>
</dbReference>
<dbReference type="InterPro" id="IPR050250">
    <property type="entry name" value="Macrolide_Exporter_MacB"/>
</dbReference>
<dbReference type="Pfam" id="PF02687">
    <property type="entry name" value="FtsX"/>
    <property type="match status" value="2"/>
</dbReference>
<dbReference type="PANTHER" id="PTHR30572:SF4">
    <property type="entry name" value="ABC TRANSPORTER PERMEASE YTRF"/>
    <property type="match status" value="1"/>
</dbReference>
<gene>
    <name evidence="9" type="primary">ABC.CD.P</name>
</gene>
<feature type="transmembrane region" description="Helical" evidence="7">
    <location>
        <begin position="679"/>
        <end position="700"/>
    </location>
</feature>
<evidence type="ECO:0000256" key="2">
    <source>
        <dbReference type="ARBA" id="ARBA00022475"/>
    </source>
</evidence>
<keyword evidence="3 7" id="KW-0812">Transmembrane</keyword>
<feature type="transmembrane region" description="Helical" evidence="7">
    <location>
        <begin position="20"/>
        <end position="41"/>
    </location>
</feature>
<dbReference type="EMBL" id="KF900635">
    <property type="protein sequence ID" value="AIF01953.1"/>
    <property type="molecule type" value="Genomic_DNA"/>
</dbReference>
<proteinExistence type="inferred from homology"/>
<evidence type="ECO:0000256" key="5">
    <source>
        <dbReference type="ARBA" id="ARBA00023136"/>
    </source>
</evidence>
<dbReference type="AlphaFoldDB" id="A0A075GK30"/>
<feature type="transmembrane region" description="Helical" evidence="7">
    <location>
        <begin position="392"/>
        <end position="413"/>
    </location>
</feature>
<protein>
    <submittedName>
        <fullName evidence="9">ABC-type transporter (ABC.CD.P)</fullName>
    </submittedName>
</protein>
<dbReference type="InterPro" id="IPR003838">
    <property type="entry name" value="ABC3_permease_C"/>
</dbReference>
<comment type="similarity">
    <text evidence="6">Belongs to the ABC-4 integral membrane protein family.</text>
</comment>
<reference evidence="9" key="1">
    <citation type="journal article" date="2014" name="Genome Biol. Evol.">
        <title>Pangenome evidence for extensive interdomain horizontal transfer affecting lineage core and shell genes in uncultured planktonic thaumarchaeota and euryarchaeota.</title>
        <authorList>
            <person name="Deschamps P."/>
            <person name="Zivanovic Y."/>
            <person name="Moreira D."/>
            <person name="Rodriguez-Valera F."/>
            <person name="Lopez-Garcia P."/>
        </authorList>
    </citation>
    <scope>NUCLEOTIDE SEQUENCE</scope>
</reference>
<feature type="domain" description="ABC3 transporter permease C-terminal" evidence="8">
    <location>
        <begin position="685"/>
        <end position="797"/>
    </location>
</feature>
<dbReference type="GO" id="GO:0005886">
    <property type="term" value="C:plasma membrane"/>
    <property type="evidence" value="ECO:0007669"/>
    <property type="project" value="UniProtKB-SubCell"/>
</dbReference>
<keyword evidence="2" id="KW-1003">Cell membrane</keyword>
<feature type="transmembrane region" description="Helical" evidence="7">
    <location>
        <begin position="341"/>
        <end position="365"/>
    </location>
</feature>
<feature type="transmembrane region" description="Helical" evidence="7">
    <location>
        <begin position="732"/>
        <end position="753"/>
    </location>
</feature>
<name>A0A075GK30_9EURY</name>
<comment type="subcellular location">
    <subcellularLocation>
        <location evidence="1">Cell membrane</location>
        <topology evidence="1">Multi-pass membrane protein</topology>
    </subcellularLocation>
</comment>
<evidence type="ECO:0000313" key="9">
    <source>
        <dbReference type="EMBL" id="AIF01953.1"/>
    </source>
</evidence>
<evidence type="ECO:0000259" key="8">
    <source>
        <dbReference type="Pfam" id="PF02687"/>
    </source>
</evidence>
<feature type="transmembrane region" description="Helical" evidence="7">
    <location>
        <begin position="462"/>
        <end position="483"/>
    </location>
</feature>
<feature type="transmembrane region" description="Helical" evidence="7">
    <location>
        <begin position="297"/>
        <end position="320"/>
    </location>
</feature>
<feature type="transmembrane region" description="Helical" evidence="7">
    <location>
        <begin position="773"/>
        <end position="793"/>
    </location>
</feature>
<keyword evidence="5 7" id="KW-0472">Membrane</keyword>
<sequence>MSMLLTKRLARSLWRTKLRLSAVILMVAIGVFAGIAFGAYANSATTLYDDIYADDEQGVNLPDLWVENNAGNWNATTSNHLCQEIQEQWPSETLELDHCEARLKSNGQFFSEDAEIGMIPAVWHGIDEGEVDRVWIPEHDCCSGRMATTANEIVIDQHAAEGLELEVGDTVQISAGAGFALNYTVVGIGFHSNHLYFTIGGEILPAKPGTFVTGYMTAEGLEALANFSAGDSNLLLIDVVGTPDPQTALESGLKDLTTDISAIVSENDESPMGVYDRRGVTSVEFLRADADGAMKSYPIVTGMIAIIAGITIFLSLQRLIQSQAKEIAVLRTLGVKRMSIMPGYVIAPIFIGVTGCVLGAIPGVLFGAPGMVSMYEDIIGIPIINPSLPTSLVTQTVSNAMLIVFLSGIWPAIQASRLQPLEVLRGQHEIRVSSRGLQKLTSKLPATVGLAIRSSVRKPVRLMFTFFAVGLSMLLFGSMVIMMDSFGEIFLGGLEKRQSWDAQVFTMGNEDAIVEWAEENGAEHELMILFPGTPEGDNRQLTSYGLENVATEAGESMYLVHLSEGDLPSANQAITEVLIDEGINHFLGWEIGETHSIVFGTKTVDVKITGFTRGEIARTVYFHRADLAEILELDATVVMLQLPDGVEPGDQLARNSLGITMREDTLEAFESLQQQQQQFFLAIQGLGILIAVAVLFNTLIMNLAERDTELATLRVLGASNNRLGAMLFGEHLGIGLIGGVLGCIFSIVGTKVLMSTFVTWTAYFTVAPSNNSIFILIGIVVFISISLTPFGMWRIKKMDLVDKVKDLSQ</sequence>
<evidence type="ECO:0000256" key="4">
    <source>
        <dbReference type="ARBA" id="ARBA00022989"/>
    </source>
</evidence>